<evidence type="ECO:0000313" key="2">
    <source>
        <dbReference type="EMBL" id="ETL35583.1"/>
    </source>
</evidence>
<feature type="region of interest" description="Disordered" evidence="1">
    <location>
        <begin position="49"/>
        <end position="72"/>
    </location>
</feature>
<accession>W2IQE5</accession>
<dbReference type="EMBL" id="KI673972">
    <property type="protein sequence ID" value="ETL35583.1"/>
    <property type="molecule type" value="Genomic_DNA"/>
</dbReference>
<organism evidence="2">
    <name type="scientific">Phytophthora nicotianae</name>
    <name type="common">Potato buckeye rot agent</name>
    <name type="synonym">Phytophthora parasitica</name>
    <dbReference type="NCBI Taxonomy" id="4792"/>
    <lineage>
        <taxon>Eukaryota</taxon>
        <taxon>Sar</taxon>
        <taxon>Stramenopiles</taxon>
        <taxon>Oomycota</taxon>
        <taxon>Peronosporomycetes</taxon>
        <taxon>Peronosporales</taxon>
        <taxon>Peronosporaceae</taxon>
        <taxon>Phytophthora</taxon>
    </lineage>
</organism>
<dbReference type="AlphaFoldDB" id="W2IQE5"/>
<name>W2IQE5_PHYNI</name>
<sequence>MEPTSSNTTAPLASANSETTSPLLGSSNRTVTPLSGTCSSITAPLFGSSSSITTDLPGSGTTTSTTASRSGTGARTTASLYLWLQQQQLGSSLGLGRQKQCDSPALRWYWRQYGSFDPWRSRGNCSRRSRRVRLEQNTAGLQWELTESVQTLCTEHLSNHDDSVGIMMYKSKTNQEGNAPKDPRHM</sequence>
<dbReference type="VEuPathDB" id="FungiDB:PPTG_14223"/>
<gene>
    <name evidence="2" type="ORF">L916_12303</name>
</gene>
<proteinExistence type="predicted"/>
<feature type="compositionally biased region" description="Low complexity" evidence="1">
    <location>
        <begin position="58"/>
        <end position="72"/>
    </location>
</feature>
<dbReference type="Proteomes" id="UP000053864">
    <property type="component" value="Unassembled WGS sequence"/>
</dbReference>
<evidence type="ECO:0000256" key="1">
    <source>
        <dbReference type="SAM" id="MobiDB-lite"/>
    </source>
</evidence>
<protein>
    <submittedName>
        <fullName evidence="2">Uncharacterized protein</fullName>
    </submittedName>
</protein>
<feature type="region of interest" description="Disordered" evidence="1">
    <location>
        <begin position="1"/>
        <end position="29"/>
    </location>
</feature>
<reference evidence="2" key="1">
    <citation type="submission" date="2013-11" db="EMBL/GenBank/DDBJ databases">
        <title>The Genome Sequence of Phytophthora parasitica CJ05E6.</title>
        <authorList>
            <consortium name="The Broad Institute Genomics Platform"/>
            <person name="Russ C."/>
            <person name="Tyler B."/>
            <person name="Panabieres F."/>
            <person name="Shan W."/>
            <person name="Tripathy S."/>
            <person name="Grunwald N."/>
            <person name="Machado M."/>
            <person name="Johnson C.S."/>
            <person name="Arredondo F."/>
            <person name="Hong C."/>
            <person name="Coffey M."/>
            <person name="Young S.K."/>
            <person name="Zeng Q."/>
            <person name="Gargeya S."/>
            <person name="Fitzgerald M."/>
            <person name="Abouelleil A."/>
            <person name="Alvarado L."/>
            <person name="Chapman S.B."/>
            <person name="Gainer-Dewar J."/>
            <person name="Goldberg J."/>
            <person name="Griggs A."/>
            <person name="Gujja S."/>
            <person name="Hansen M."/>
            <person name="Howarth C."/>
            <person name="Imamovic A."/>
            <person name="Ireland A."/>
            <person name="Larimer J."/>
            <person name="McCowan C."/>
            <person name="Murphy C."/>
            <person name="Pearson M."/>
            <person name="Poon T.W."/>
            <person name="Priest M."/>
            <person name="Roberts A."/>
            <person name="Saif S."/>
            <person name="Shea T."/>
            <person name="Sykes S."/>
            <person name="Wortman J."/>
            <person name="Nusbaum C."/>
            <person name="Birren B."/>
        </authorList>
    </citation>
    <scope>NUCLEOTIDE SEQUENCE [LARGE SCALE GENOMIC DNA]</scope>
    <source>
        <strain evidence="2">CJ05E6</strain>
    </source>
</reference>